<reference evidence="11 12" key="1">
    <citation type="submission" date="2020-07" db="EMBL/GenBank/DDBJ databases">
        <title>Chryseobacterium sp.cx-624.</title>
        <authorList>
            <person name="Yang C."/>
        </authorList>
    </citation>
    <scope>NUCLEOTIDE SEQUENCE [LARGE SCALE GENOMIC DNA]</scope>
    <source>
        <strain evidence="11">Cx-624</strain>
        <strain evidence="12">cx-624</strain>
    </source>
</reference>
<feature type="transmembrane region" description="Helical" evidence="7">
    <location>
        <begin position="227"/>
        <end position="251"/>
    </location>
</feature>
<dbReference type="InterPro" id="IPR003834">
    <property type="entry name" value="Cyt_c_assmbl_TM_dom"/>
</dbReference>
<feature type="transmembrane region" description="Helical" evidence="7">
    <location>
        <begin position="388"/>
        <end position="411"/>
    </location>
</feature>
<evidence type="ECO:0000313" key="10">
    <source>
        <dbReference type="EMBL" id="MBA5247735.1"/>
    </source>
</evidence>
<dbReference type="GO" id="GO:0005886">
    <property type="term" value="C:plasma membrane"/>
    <property type="evidence" value="ECO:0007669"/>
    <property type="project" value="UniProtKB-SubCell"/>
</dbReference>
<dbReference type="InterPro" id="IPR036249">
    <property type="entry name" value="Thioredoxin-like_sf"/>
</dbReference>
<feature type="transmembrane region" description="Helical" evidence="7">
    <location>
        <begin position="497"/>
        <end position="514"/>
    </location>
</feature>
<dbReference type="PANTHER" id="PTHR32234">
    <property type="entry name" value="THIOL:DISULFIDE INTERCHANGE PROTEIN DSBD"/>
    <property type="match status" value="1"/>
</dbReference>
<accession>A0A7D7LL39</accession>
<dbReference type="SUPFAM" id="SSF52833">
    <property type="entry name" value="Thioredoxin-like"/>
    <property type="match status" value="1"/>
</dbReference>
<evidence type="ECO:0000313" key="12">
    <source>
        <dbReference type="Proteomes" id="UP000515349"/>
    </source>
</evidence>
<reference evidence="13" key="2">
    <citation type="submission" date="2020-07" db="EMBL/GenBank/DDBJ databases">
        <title>Flavobacterium sp. xlx-214.</title>
        <authorList>
            <person name="Yang C."/>
        </authorList>
    </citation>
    <scope>NUCLEOTIDE SEQUENCE [LARGE SCALE GENOMIC DNA]</scope>
    <source>
        <strain evidence="13">CX-624</strain>
    </source>
</reference>
<evidence type="ECO:0000313" key="13">
    <source>
        <dbReference type="Proteomes" id="UP000539710"/>
    </source>
</evidence>
<keyword evidence="2" id="KW-1003">Cell membrane</keyword>
<dbReference type="Gene3D" id="3.40.30.10">
    <property type="entry name" value="Glutaredoxin"/>
    <property type="match status" value="1"/>
</dbReference>
<dbReference type="Gene3D" id="2.60.40.1250">
    <property type="entry name" value="Thiol:disulfide interchange protein DsbD, N-terminal domain"/>
    <property type="match status" value="1"/>
</dbReference>
<dbReference type="InterPro" id="IPR013766">
    <property type="entry name" value="Thioredoxin_domain"/>
</dbReference>
<protein>
    <submittedName>
        <fullName evidence="11">Thioredoxin family protein</fullName>
    </submittedName>
</protein>
<evidence type="ECO:0000256" key="1">
    <source>
        <dbReference type="ARBA" id="ARBA00004651"/>
    </source>
</evidence>
<keyword evidence="8" id="KW-0732">Signal</keyword>
<dbReference type="Pfam" id="PF13899">
    <property type="entry name" value="Thioredoxin_7"/>
    <property type="match status" value="1"/>
</dbReference>
<dbReference type="GO" id="GO:0017004">
    <property type="term" value="P:cytochrome complex assembly"/>
    <property type="evidence" value="ECO:0007669"/>
    <property type="project" value="UniProtKB-KW"/>
</dbReference>
<evidence type="ECO:0000313" key="11">
    <source>
        <dbReference type="EMBL" id="QMS97319.1"/>
    </source>
</evidence>
<evidence type="ECO:0000256" key="2">
    <source>
        <dbReference type="ARBA" id="ARBA00022475"/>
    </source>
</evidence>
<evidence type="ECO:0000256" key="4">
    <source>
        <dbReference type="ARBA" id="ARBA00022748"/>
    </source>
</evidence>
<dbReference type="EMBL" id="JACEUX010000004">
    <property type="protein sequence ID" value="MBA5247735.1"/>
    <property type="molecule type" value="Genomic_DNA"/>
</dbReference>
<dbReference type="Pfam" id="PF11412">
    <property type="entry name" value="DsbD_N"/>
    <property type="match status" value="1"/>
</dbReference>
<feature type="transmembrane region" description="Helical" evidence="7">
    <location>
        <begin position="423"/>
        <end position="440"/>
    </location>
</feature>
<feature type="transmembrane region" description="Helical" evidence="7">
    <location>
        <begin position="308"/>
        <end position="329"/>
    </location>
</feature>
<evidence type="ECO:0000256" key="5">
    <source>
        <dbReference type="ARBA" id="ARBA00022989"/>
    </source>
</evidence>
<evidence type="ECO:0000259" key="9">
    <source>
        <dbReference type="PROSITE" id="PS51352"/>
    </source>
</evidence>
<sequence>MKLMKFLFFTFLFLFGTLSAQIKDPVKLSYEVLPLGDNLYEAVITAKMESGWHIYSKDLPPDSGIPTELIITSAEGITLVGGVVEVGKKHDEFSEAFGAQIVYYSNSAKFKQKFKLNNPEKPATVAAEFTYQTCDDRVCLAPNTLEFAKKVTPDGNVAATGVPVIAPEITQDTAGTEKDTIATTVSGQANSTTFAQLDPKKLKIESLDFNNPLTDCGEEKQEKSDNYLTYLFLGFLGGMIALLTPCVFPMIPLTVSFFTKGNKDRSKGVRDALMYGFFIFAIFTALSIPFHLIDGIAGNIFNQISTSIWLNLIFFAIFMFFAFSFFGYFDITLPSAIANRSSRAEEAGGIVGIFFMALTLVIVSFSCTGPILGSLLGSAVTGAANVPMLLTFALAGFGLAWAIVFGVLALFPQALQSLPKSGGWMNTVKVVLGFVELALALKFLSKADLVSKTFMLKRELFIVLWILITIGLVLYLFGIIRFPHDDRKAKISPGRKVFGVFGIGFLIYLIQGLVPAERPKLQMLSGILPPLNVSYFNNVEDGILGMKPEHDYFAAVETARKENKPILLDFTGYGCENCRKMEEFVWSEPDILPILQNDVILTSLYVDDKEELPAEQQTRIDMGNGQTKRIKTIGDRWSLFQQINFNDNTQPVYVLITPEGKVINAPFKGYNSDKEVFKKFLECGIGYYKNSK</sequence>
<dbReference type="RefSeq" id="WP_181887838.1">
    <property type="nucleotide sequence ID" value="NZ_CP059472.1"/>
</dbReference>
<evidence type="ECO:0000256" key="3">
    <source>
        <dbReference type="ARBA" id="ARBA00022692"/>
    </source>
</evidence>
<dbReference type="Pfam" id="PF02683">
    <property type="entry name" value="DsbD_TM"/>
    <property type="match status" value="1"/>
</dbReference>
<evidence type="ECO:0000256" key="7">
    <source>
        <dbReference type="SAM" id="Phobius"/>
    </source>
</evidence>
<reference evidence="10" key="3">
    <citation type="submission" date="2020-07" db="EMBL/GenBank/DDBJ databases">
        <authorList>
            <person name="Yang C."/>
        </authorList>
    </citation>
    <scope>NUCLEOTIDE SEQUENCE</scope>
    <source>
        <strain evidence="10">Cx-624</strain>
    </source>
</reference>
<dbReference type="Proteomes" id="UP000515349">
    <property type="component" value="Chromosome"/>
</dbReference>
<keyword evidence="5 7" id="KW-1133">Transmembrane helix</keyword>
<keyword evidence="13" id="KW-1185">Reference proteome</keyword>
<organism evidence="11 12">
    <name type="scientific">Marnyiella aurantia</name>
    <dbReference type="NCBI Taxonomy" id="2758037"/>
    <lineage>
        <taxon>Bacteria</taxon>
        <taxon>Pseudomonadati</taxon>
        <taxon>Bacteroidota</taxon>
        <taxon>Flavobacteriia</taxon>
        <taxon>Flavobacteriales</taxon>
        <taxon>Weeksellaceae</taxon>
        <taxon>Marnyiella</taxon>
    </lineage>
</organism>
<keyword evidence="6 7" id="KW-0472">Membrane</keyword>
<keyword evidence="4" id="KW-0201">Cytochrome c-type biogenesis</keyword>
<feature type="chain" id="PRO_5044656138" evidence="8">
    <location>
        <begin position="21"/>
        <end position="692"/>
    </location>
</feature>
<evidence type="ECO:0000256" key="8">
    <source>
        <dbReference type="SAM" id="SignalP"/>
    </source>
</evidence>
<dbReference type="PROSITE" id="PS51352">
    <property type="entry name" value="THIOREDOXIN_2"/>
    <property type="match status" value="1"/>
</dbReference>
<proteinExistence type="predicted"/>
<feature type="transmembrane region" description="Helical" evidence="7">
    <location>
        <begin position="460"/>
        <end position="477"/>
    </location>
</feature>
<dbReference type="AlphaFoldDB" id="A0A7D7LL39"/>
<name>A0A7D7LL39_9FLAO</name>
<feature type="transmembrane region" description="Helical" evidence="7">
    <location>
        <begin position="350"/>
        <end position="376"/>
    </location>
</feature>
<evidence type="ECO:0000256" key="6">
    <source>
        <dbReference type="ARBA" id="ARBA00023136"/>
    </source>
</evidence>
<feature type="domain" description="Thioredoxin" evidence="9">
    <location>
        <begin position="522"/>
        <end position="686"/>
    </location>
</feature>
<gene>
    <name evidence="11" type="ORF">H1R16_06100</name>
    <name evidence="10" type="ORF">H2507_11205</name>
</gene>
<feature type="transmembrane region" description="Helical" evidence="7">
    <location>
        <begin position="272"/>
        <end position="293"/>
    </location>
</feature>
<dbReference type="KEGG" id="cbau:H1R16_06100"/>
<dbReference type="Proteomes" id="UP000539710">
    <property type="component" value="Unassembled WGS sequence"/>
</dbReference>
<dbReference type="InterPro" id="IPR028250">
    <property type="entry name" value="DsbDN"/>
</dbReference>
<dbReference type="GO" id="GO:0045454">
    <property type="term" value="P:cell redox homeostasis"/>
    <property type="evidence" value="ECO:0007669"/>
    <property type="project" value="TreeGrafter"/>
</dbReference>
<dbReference type="GO" id="GO:0015035">
    <property type="term" value="F:protein-disulfide reductase activity"/>
    <property type="evidence" value="ECO:0007669"/>
    <property type="project" value="TreeGrafter"/>
</dbReference>
<dbReference type="PANTHER" id="PTHR32234:SF0">
    <property type="entry name" value="THIOL:DISULFIDE INTERCHANGE PROTEIN DSBD"/>
    <property type="match status" value="1"/>
</dbReference>
<comment type="subcellular location">
    <subcellularLocation>
        <location evidence="1">Cell membrane</location>
        <topology evidence="1">Multi-pass membrane protein</topology>
    </subcellularLocation>
</comment>
<dbReference type="EMBL" id="CP059472">
    <property type="protein sequence ID" value="QMS97319.1"/>
    <property type="molecule type" value="Genomic_DNA"/>
</dbReference>
<dbReference type="InterPro" id="IPR036929">
    <property type="entry name" value="DsbDN_sf"/>
</dbReference>
<keyword evidence="3 7" id="KW-0812">Transmembrane</keyword>
<feature type="signal peptide" evidence="8">
    <location>
        <begin position="1"/>
        <end position="20"/>
    </location>
</feature>